<dbReference type="Proteomes" id="UP000554286">
    <property type="component" value="Unassembled WGS sequence"/>
</dbReference>
<keyword evidence="9" id="KW-1185">Reference proteome</keyword>
<dbReference type="NCBIfam" id="NF010512">
    <property type="entry name" value="PRK13922.12-1"/>
    <property type="match status" value="1"/>
</dbReference>
<evidence type="ECO:0000256" key="2">
    <source>
        <dbReference type="ARBA" id="ARBA00013855"/>
    </source>
</evidence>
<dbReference type="GO" id="GO:0005886">
    <property type="term" value="C:plasma membrane"/>
    <property type="evidence" value="ECO:0007669"/>
    <property type="project" value="TreeGrafter"/>
</dbReference>
<evidence type="ECO:0000256" key="3">
    <source>
        <dbReference type="ARBA" id="ARBA00022960"/>
    </source>
</evidence>
<sequence>MMQSNGQMSRVGAVKVALQRFAFVVLVLSAFTLMLLGKADTLVVDRMRTAVTDAMAPVLEVLSKPAASVASVMNTVRELAHLRQENATLRDENLSLLRWQALARQLQAENQRLRELTAMVKDPKPRFITARVVADSGGVFARSLIVTAGAQHGARKGQVVVSAQGVVGRLTEVGHRASRVLLLTDPNSRVPVLLEESRARAILMGTNRDRPQLAFLKAKAGVSPGDRIVTSGIGRLFPPGLPVGVVSSVDDGHIWVELFIEDSRLELARILDYGPDGIVGDPNAGPVVETAPPQDGAAGVAPGADPDPRPGPTPEAGTVAAPDTGAEASPPVSVPRPAIRPARDGR</sequence>
<evidence type="ECO:0000313" key="8">
    <source>
        <dbReference type="EMBL" id="MBB4265166.1"/>
    </source>
</evidence>
<feature type="compositionally biased region" description="Low complexity" evidence="6">
    <location>
        <begin position="291"/>
        <end position="304"/>
    </location>
</feature>
<proteinExistence type="inferred from homology"/>
<dbReference type="Gene3D" id="2.40.10.350">
    <property type="entry name" value="Rod shape-determining protein MreC, domain 2"/>
    <property type="match status" value="1"/>
</dbReference>
<dbReference type="InterPro" id="IPR007221">
    <property type="entry name" value="MreC"/>
</dbReference>
<evidence type="ECO:0000256" key="1">
    <source>
        <dbReference type="ARBA" id="ARBA00009369"/>
    </source>
</evidence>
<evidence type="ECO:0000313" key="9">
    <source>
        <dbReference type="Proteomes" id="UP000554286"/>
    </source>
</evidence>
<feature type="domain" description="Rod shape-determining protein MreC beta-barrel core" evidence="7">
    <location>
        <begin position="132"/>
        <end position="251"/>
    </location>
</feature>
<feature type="coiled-coil region" evidence="5">
    <location>
        <begin position="72"/>
        <end position="116"/>
    </location>
</feature>
<feature type="region of interest" description="Disordered" evidence="6">
    <location>
        <begin position="281"/>
        <end position="346"/>
    </location>
</feature>
<keyword evidence="5" id="KW-0175">Coiled coil</keyword>
<evidence type="ECO:0000256" key="6">
    <source>
        <dbReference type="SAM" id="MobiDB-lite"/>
    </source>
</evidence>
<dbReference type="Gene3D" id="2.40.10.340">
    <property type="entry name" value="Rod shape-determining protein MreC, domain 1"/>
    <property type="match status" value="1"/>
</dbReference>
<evidence type="ECO:0000256" key="4">
    <source>
        <dbReference type="ARBA" id="ARBA00032089"/>
    </source>
</evidence>
<reference evidence="8 9" key="1">
    <citation type="submission" date="2020-08" db="EMBL/GenBank/DDBJ databases">
        <title>Genome sequencing of Purple Non-Sulfur Bacteria from various extreme environments.</title>
        <authorList>
            <person name="Mayer M."/>
        </authorList>
    </citation>
    <scope>NUCLEOTIDE SEQUENCE [LARGE SCALE GENOMIC DNA]</scope>
    <source>
        <strain evidence="8 9">JA131</strain>
    </source>
</reference>
<name>A0A7W6RAX9_9PROT</name>
<keyword evidence="3" id="KW-0133">Cell shape</keyword>
<dbReference type="NCBIfam" id="TIGR00219">
    <property type="entry name" value="mreC"/>
    <property type="match status" value="1"/>
</dbReference>
<evidence type="ECO:0000256" key="5">
    <source>
        <dbReference type="SAM" id="Coils"/>
    </source>
</evidence>
<gene>
    <name evidence="8" type="ORF">GGD89_000781</name>
</gene>
<accession>A0A7W6RAX9</accession>
<dbReference type="EMBL" id="JACIGK010000004">
    <property type="protein sequence ID" value="MBB4265166.1"/>
    <property type="molecule type" value="Genomic_DNA"/>
</dbReference>
<dbReference type="AlphaFoldDB" id="A0A7W6RAX9"/>
<evidence type="ECO:0000259" key="7">
    <source>
        <dbReference type="Pfam" id="PF04085"/>
    </source>
</evidence>
<dbReference type="InterPro" id="IPR055342">
    <property type="entry name" value="MreC_beta-barrel_core"/>
</dbReference>
<protein>
    <recommendedName>
        <fullName evidence="2">Cell shape-determining protein MreC</fullName>
    </recommendedName>
    <alternativeName>
        <fullName evidence="4">Cell shape protein MreC</fullName>
    </alternativeName>
</protein>
<organism evidence="8 9">
    <name type="scientific">Roseospira visakhapatnamensis</name>
    <dbReference type="NCBI Taxonomy" id="390880"/>
    <lineage>
        <taxon>Bacteria</taxon>
        <taxon>Pseudomonadati</taxon>
        <taxon>Pseudomonadota</taxon>
        <taxon>Alphaproteobacteria</taxon>
        <taxon>Rhodospirillales</taxon>
        <taxon>Rhodospirillaceae</taxon>
        <taxon>Roseospira</taxon>
    </lineage>
</organism>
<dbReference type="Pfam" id="PF04085">
    <property type="entry name" value="MreC"/>
    <property type="match status" value="1"/>
</dbReference>
<dbReference type="PANTHER" id="PTHR34138:SF1">
    <property type="entry name" value="CELL SHAPE-DETERMINING PROTEIN MREC"/>
    <property type="match status" value="1"/>
</dbReference>
<comment type="similarity">
    <text evidence="1">Belongs to the MreC family.</text>
</comment>
<dbReference type="GO" id="GO:0008360">
    <property type="term" value="P:regulation of cell shape"/>
    <property type="evidence" value="ECO:0007669"/>
    <property type="project" value="UniProtKB-KW"/>
</dbReference>
<dbReference type="InterPro" id="IPR042177">
    <property type="entry name" value="Cell/Rod_1"/>
</dbReference>
<dbReference type="RefSeq" id="WP_184042793.1">
    <property type="nucleotide sequence ID" value="NZ_JACIGK010000004.1"/>
</dbReference>
<dbReference type="InterPro" id="IPR042175">
    <property type="entry name" value="Cell/Rod_MreC_2"/>
</dbReference>
<comment type="caution">
    <text evidence="8">The sequence shown here is derived from an EMBL/GenBank/DDBJ whole genome shotgun (WGS) entry which is preliminary data.</text>
</comment>
<dbReference type="PANTHER" id="PTHR34138">
    <property type="entry name" value="CELL SHAPE-DETERMINING PROTEIN MREC"/>
    <property type="match status" value="1"/>
</dbReference>